<dbReference type="Proteomes" id="UP000317624">
    <property type="component" value="Unassembled WGS sequence"/>
</dbReference>
<name>A0A558BYN1_9BACT</name>
<evidence type="ECO:0000256" key="1">
    <source>
        <dbReference type="SAM" id="SignalP"/>
    </source>
</evidence>
<keyword evidence="3" id="KW-1185">Reference proteome</keyword>
<proteinExistence type="predicted"/>
<keyword evidence="1" id="KW-0732">Signal</keyword>
<evidence type="ECO:0008006" key="4">
    <source>
        <dbReference type="Google" id="ProtNLM"/>
    </source>
</evidence>
<dbReference type="OrthoDB" id="163809at2"/>
<gene>
    <name evidence="2" type="ORF">FNT36_09350</name>
</gene>
<accession>A0A558BYN1</accession>
<evidence type="ECO:0000313" key="3">
    <source>
        <dbReference type="Proteomes" id="UP000317624"/>
    </source>
</evidence>
<organism evidence="2 3">
    <name type="scientific">Hymenobacter setariae</name>
    <dbReference type="NCBI Taxonomy" id="2594794"/>
    <lineage>
        <taxon>Bacteria</taxon>
        <taxon>Pseudomonadati</taxon>
        <taxon>Bacteroidota</taxon>
        <taxon>Cytophagia</taxon>
        <taxon>Cytophagales</taxon>
        <taxon>Hymenobacteraceae</taxon>
        <taxon>Hymenobacter</taxon>
    </lineage>
</organism>
<dbReference type="AlphaFoldDB" id="A0A558BYN1"/>
<sequence length="135" mass="14302">MRRAFLGLLACGLLACSKTTLQMGQLVTLVPKQPTTLALGGIGTAEATLIDLNDSRCPSDVTCVWAGTLAATVTVVGDGPAQTVRLGYQKSYVLDSAIVTLHAQSYWVRLLDATPYPSTKNAGLLRTVTLRLRPA</sequence>
<dbReference type="PROSITE" id="PS51257">
    <property type="entry name" value="PROKAR_LIPOPROTEIN"/>
    <property type="match status" value="1"/>
</dbReference>
<comment type="caution">
    <text evidence="2">The sequence shown here is derived from an EMBL/GenBank/DDBJ whole genome shotgun (WGS) entry which is preliminary data.</text>
</comment>
<feature type="chain" id="PRO_5035277669" description="Lipoprotein" evidence="1">
    <location>
        <begin position="24"/>
        <end position="135"/>
    </location>
</feature>
<reference evidence="2 3" key="1">
    <citation type="submission" date="2019-07" db="EMBL/GenBank/DDBJ databases">
        <title>Hymenobacter sp. straun FUR1 Genome sequencing and assembly.</title>
        <authorList>
            <person name="Chhetri G."/>
        </authorList>
    </citation>
    <scope>NUCLEOTIDE SEQUENCE [LARGE SCALE GENOMIC DNA]</scope>
    <source>
        <strain evidence="2 3">Fur1</strain>
    </source>
</reference>
<protein>
    <recommendedName>
        <fullName evidence="4">Lipoprotein</fullName>
    </recommendedName>
</protein>
<dbReference type="RefSeq" id="WP_144846712.1">
    <property type="nucleotide sequence ID" value="NZ_VMRJ01000002.1"/>
</dbReference>
<evidence type="ECO:0000313" key="2">
    <source>
        <dbReference type="EMBL" id="TVT41628.1"/>
    </source>
</evidence>
<dbReference type="EMBL" id="VMRJ01000002">
    <property type="protein sequence ID" value="TVT41628.1"/>
    <property type="molecule type" value="Genomic_DNA"/>
</dbReference>
<feature type="signal peptide" evidence="1">
    <location>
        <begin position="1"/>
        <end position="23"/>
    </location>
</feature>